<dbReference type="EMBL" id="LBXZ01000002">
    <property type="protein sequence ID" value="KKR41017.1"/>
    <property type="molecule type" value="Genomic_DNA"/>
</dbReference>
<sequence length="232" mass="27078">MSQEWNSNEAKKIIEHKPNSPIVVESERELELENLPELEEGKIYHSTTYPFAFRREEQPYNRYTLQKTIGGLKYIFRLSEGYGNSYSFLFKTREYAYARIRLSPEDQTILRNAISSFIEAAASLKSIKAIGISPADTAYYGSDVGRCIEEILANPNNKLTRDEIKSGHLPHEVFELYYSLFDKDFLPDKLRRKGKAKERSEYFKIMFEKYMPGWVIENIPGMFSDLVLKRID</sequence>
<evidence type="ECO:0000313" key="2">
    <source>
        <dbReference type="Proteomes" id="UP000034072"/>
    </source>
</evidence>
<dbReference type="AlphaFoldDB" id="A0A0G0TT06"/>
<comment type="caution">
    <text evidence="1">The sequence shown here is derived from an EMBL/GenBank/DDBJ whole genome shotgun (WGS) entry which is preliminary data.</text>
</comment>
<name>A0A0G0TT06_9BACT</name>
<accession>A0A0G0TT06</accession>
<gene>
    <name evidence="1" type="ORF">UT75_C0002G0054</name>
</gene>
<proteinExistence type="predicted"/>
<reference evidence="1 2" key="1">
    <citation type="journal article" date="2015" name="Nature">
        <title>rRNA introns, odd ribosomes, and small enigmatic genomes across a large radiation of phyla.</title>
        <authorList>
            <person name="Brown C.T."/>
            <person name="Hug L.A."/>
            <person name="Thomas B.C."/>
            <person name="Sharon I."/>
            <person name="Castelle C.J."/>
            <person name="Singh A."/>
            <person name="Wilkins M.J."/>
            <person name="Williams K.H."/>
            <person name="Banfield J.F."/>
        </authorList>
    </citation>
    <scope>NUCLEOTIDE SEQUENCE [LARGE SCALE GENOMIC DNA]</scope>
</reference>
<protein>
    <submittedName>
        <fullName evidence="1">Uncharacterized protein</fullName>
    </submittedName>
</protein>
<dbReference type="Proteomes" id="UP000034072">
    <property type="component" value="Unassembled WGS sequence"/>
</dbReference>
<organism evidence="1 2">
    <name type="scientific">Candidatus Yanofskybacteria bacterium GW2011_GWE2_40_11</name>
    <dbReference type="NCBI Taxonomy" id="1619033"/>
    <lineage>
        <taxon>Bacteria</taxon>
        <taxon>Candidatus Yanofskyibacteriota</taxon>
    </lineage>
</organism>
<evidence type="ECO:0000313" key="1">
    <source>
        <dbReference type="EMBL" id="KKR41017.1"/>
    </source>
</evidence>